<dbReference type="InterPro" id="IPR039535">
    <property type="entry name" value="ASST-like"/>
</dbReference>
<evidence type="ECO:0008006" key="6">
    <source>
        <dbReference type="Google" id="ProtNLM"/>
    </source>
</evidence>
<reference evidence="4" key="2">
    <citation type="journal article" date="2023" name="IMA Fungus">
        <title>Comparative genomic study of the Penicillium genus elucidates a diverse pangenome and 15 lateral gene transfer events.</title>
        <authorList>
            <person name="Petersen C."/>
            <person name="Sorensen T."/>
            <person name="Nielsen M.R."/>
            <person name="Sondergaard T.E."/>
            <person name="Sorensen J.L."/>
            <person name="Fitzpatrick D.A."/>
            <person name="Frisvad J.C."/>
            <person name="Nielsen K.L."/>
        </authorList>
    </citation>
    <scope>NUCLEOTIDE SEQUENCE</scope>
    <source>
        <strain evidence="4">IBT 16125</strain>
    </source>
</reference>
<keyword evidence="2" id="KW-1133">Transmembrane helix</keyword>
<dbReference type="Proteomes" id="UP001213681">
    <property type="component" value="Unassembled WGS sequence"/>
</dbReference>
<keyword evidence="3" id="KW-0732">Signal</keyword>
<evidence type="ECO:0000256" key="2">
    <source>
        <dbReference type="SAM" id="Phobius"/>
    </source>
</evidence>
<reference evidence="4" key="1">
    <citation type="submission" date="2022-12" db="EMBL/GenBank/DDBJ databases">
        <authorList>
            <person name="Petersen C."/>
        </authorList>
    </citation>
    <scope>NUCLEOTIDE SEQUENCE</scope>
    <source>
        <strain evidence="4">IBT 16125</strain>
    </source>
</reference>
<comment type="caution">
    <text evidence="4">The sequence shown here is derived from an EMBL/GenBank/DDBJ whole genome shotgun (WGS) entry which is preliminary data.</text>
</comment>
<protein>
    <recommendedName>
        <fullName evidence="6">ASST-domain-containing protein</fullName>
    </recommendedName>
</protein>
<keyword evidence="5" id="KW-1185">Reference proteome</keyword>
<keyword evidence="2" id="KW-0812">Transmembrane</keyword>
<dbReference type="AlphaFoldDB" id="A0AAD6CF98"/>
<evidence type="ECO:0000256" key="1">
    <source>
        <dbReference type="SAM" id="MobiDB-lite"/>
    </source>
</evidence>
<name>A0AAD6CF98_9EURO</name>
<feature type="region of interest" description="Disordered" evidence="1">
    <location>
        <begin position="622"/>
        <end position="642"/>
    </location>
</feature>
<evidence type="ECO:0000313" key="5">
    <source>
        <dbReference type="Proteomes" id="UP001213681"/>
    </source>
</evidence>
<evidence type="ECO:0000256" key="3">
    <source>
        <dbReference type="SAM" id="SignalP"/>
    </source>
</evidence>
<feature type="compositionally biased region" description="Basic and acidic residues" evidence="1">
    <location>
        <begin position="628"/>
        <end position="642"/>
    </location>
</feature>
<dbReference type="PANTHER" id="PTHR35340:SF5">
    <property type="entry name" value="ASST-DOMAIN-CONTAINING PROTEIN"/>
    <property type="match status" value="1"/>
</dbReference>
<sequence>MAGLLLVDIAIYALFTLCIAAIASADQEPRFRSQKYAKGFEGPYPLQRYGSADVSGPILNYWHRSVACQDGLYTILTPRGDSVRQSGPMIVDQQGHLVWFKQYKTTYNANVHDYKGERYLTFWAGDDSVRGHGEGTYYMLNSHYEEVYKIHGANGLYGDLHEFQITRDDTALFAVYEILPTDLREVNGPKVGWIYDGLFQEVDVETNEILFQWRASEHFPLQEAERDREEGDGETEDNPWDFFHINSIDKDWRGNYLISSRYMSSLAYIDGRTGDIIWKLGGKQNSFQDLSGGAATNISWQHHARFHVPYDTNSTRMISLFDNASRGEGAPENTSRGLIIEINEEDMTVAVVQEYWNPTPISSQSQGSMQVLDNGNVVLGYGYSAAWTEFTAEGEALCEVHFGPQTQFHRGQIVSYRVFKQEWLGLPLTSPSVALSGTQAAVSWNGATEVVTWVLQGAFSRGEQGENVGVVAARQLADSEDLDLEFEFISAAPKSGFETIIYLPRDTPYSKLRIIALGKKGDTLGATAELDWEPEEMNKEVAVYSGEEQPNEQDADTEETSDTTSLWTIGIGLITVAVLGFCVWLLCKIANSGSLKNMFTREKNGGVWQRVYAEEELDELEGFSDVESGDHASDSLLKRPGG</sequence>
<dbReference type="EMBL" id="JAPVEA010000002">
    <property type="protein sequence ID" value="KAJ5461983.1"/>
    <property type="molecule type" value="Genomic_DNA"/>
</dbReference>
<accession>A0AAD6CF98</accession>
<feature type="transmembrane region" description="Helical" evidence="2">
    <location>
        <begin position="566"/>
        <end position="587"/>
    </location>
</feature>
<dbReference type="PANTHER" id="PTHR35340">
    <property type="entry name" value="PQQ ENZYME REPEAT PROTEIN-RELATED"/>
    <property type="match status" value="1"/>
</dbReference>
<keyword evidence="2" id="KW-0472">Membrane</keyword>
<feature type="signal peptide" evidence="3">
    <location>
        <begin position="1"/>
        <end position="25"/>
    </location>
</feature>
<feature type="chain" id="PRO_5041963912" description="ASST-domain-containing protein" evidence="3">
    <location>
        <begin position="26"/>
        <end position="642"/>
    </location>
</feature>
<evidence type="ECO:0000313" key="4">
    <source>
        <dbReference type="EMBL" id="KAJ5461983.1"/>
    </source>
</evidence>
<gene>
    <name evidence="4" type="ORF">N7458_003535</name>
</gene>
<organism evidence="4 5">
    <name type="scientific">Penicillium daleae</name>
    <dbReference type="NCBI Taxonomy" id="63821"/>
    <lineage>
        <taxon>Eukaryota</taxon>
        <taxon>Fungi</taxon>
        <taxon>Dikarya</taxon>
        <taxon>Ascomycota</taxon>
        <taxon>Pezizomycotina</taxon>
        <taxon>Eurotiomycetes</taxon>
        <taxon>Eurotiomycetidae</taxon>
        <taxon>Eurotiales</taxon>
        <taxon>Aspergillaceae</taxon>
        <taxon>Penicillium</taxon>
    </lineage>
</organism>
<dbReference type="GeneID" id="81597161"/>
<proteinExistence type="predicted"/>
<dbReference type="Pfam" id="PF14269">
    <property type="entry name" value="Arylsulfotran_2"/>
    <property type="match status" value="1"/>
</dbReference>
<dbReference type="InterPro" id="IPR053143">
    <property type="entry name" value="Arylsulfate_ST"/>
</dbReference>
<dbReference type="RefSeq" id="XP_056771025.1">
    <property type="nucleotide sequence ID" value="XM_056906918.1"/>
</dbReference>